<dbReference type="SUPFAM" id="SSF46785">
    <property type="entry name" value="Winged helix' DNA-binding domain"/>
    <property type="match status" value="1"/>
</dbReference>
<dbReference type="EMBL" id="MU005577">
    <property type="protein sequence ID" value="KAF2686194.1"/>
    <property type="molecule type" value="Genomic_DNA"/>
</dbReference>
<protein>
    <submittedName>
        <fullName evidence="6">O-methyltransferase B</fullName>
    </submittedName>
</protein>
<dbReference type="AlphaFoldDB" id="A0A6G1J6L7"/>
<dbReference type="OrthoDB" id="2410195at2759"/>
<evidence type="ECO:0000313" key="7">
    <source>
        <dbReference type="Proteomes" id="UP000799291"/>
    </source>
</evidence>
<dbReference type="SUPFAM" id="SSF53335">
    <property type="entry name" value="S-adenosyl-L-methionine-dependent methyltransferases"/>
    <property type="match status" value="1"/>
</dbReference>
<dbReference type="GO" id="GO:0046983">
    <property type="term" value="F:protein dimerization activity"/>
    <property type="evidence" value="ECO:0007669"/>
    <property type="project" value="InterPro"/>
</dbReference>
<keyword evidence="3" id="KW-0949">S-adenosyl-L-methionine</keyword>
<evidence type="ECO:0000313" key="6">
    <source>
        <dbReference type="EMBL" id="KAF2686194.1"/>
    </source>
</evidence>
<feature type="domain" description="O-methyltransferase C-terminal" evidence="4">
    <location>
        <begin position="255"/>
        <end position="396"/>
    </location>
</feature>
<evidence type="ECO:0000259" key="5">
    <source>
        <dbReference type="Pfam" id="PF08100"/>
    </source>
</evidence>
<dbReference type="PANTHER" id="PTHR43712">
    <property type="entry name" value="PUTATIVE (AFU_ORTHOLOGUE AFUA_4G14580)-RELATED"/>
    <property type="match status" value="1"/>
</dbReference>
<gene>
    <name evidence="6" type="ORF">K458DRAFT_471621</name>
</gene>
<dbReference type="InterPro" id="IPR016461">
    <property type="entry name" value="COMT-like"/>
</dbReference>
<dbReference type="Proteomes" id="UP000799291">
    <property type="component" value="Unassembled WGS sequence"/>
</dbReference>
<keyword evidence="2 6" id="KW-0808">Transferase</keyword>
<dbReference type="InterPro" id="IPR036388">
    <property type="entry name" value="WH-like_DNA-bd_sf"/>
</dbReference>
<dbReference type="InterPro" id="IPR001077">
    <property type="entry name" value="COMT_C"/>
</dbReference>
<organism evidence="6 7">
    <name type="scientific">Lentithecium fluviatile CBS 122367</name>
    <dbReference type="NCBI Taxonomy" id="1168545"/>
    <lineage>
        <taxon>Eukaryota</taxon>
        <taxon>Fungi</taxon>
        <taxon>Dikarya</taxon>
        <taxon>Ascomycota</taxon>
        <taxon>Pezizomycotina</taxon>
        <taxon>Dothideomycetes</taxon>
        <taxon>Pleosporomycetidae</taxon>
        <taxon>Pleosporales</taxon>
        <taxon>Massarineae</taxon>
        <taxon>Lentitheciaceae</taxon>
        <taxon>Lentithecium</taxon>
    </lineage>
</organism>
<dbReference type="PANTHER" id="PTHR43712:SF4">
    <property type="entry name" value="O-METHYLTRANSFERASE DOMAIN-CONTAINING PROTEIN"/>
    <property type="match status" value="1"/>
</dbReference>
<dbReference type="Pfam" id="PF08100">
    <property type="entry name" value="Dimerisation"/>
    <property type="match status" value="1"/>
</dbReference>
<dbReference type="InterPro" id="IPR012967">
    <property type="entry name" value="COMT_dimerisation"/>
</dbReference>
<dbReference type="InterPro" id="IPR029063">
    <property type="entry name" value="SAM-dependent_MTases_sf"/>
</dbReference>
<feature type="domain" description="O-methyltransferase dimerisation" evidence="5">
    <location>
        <begin position="89"/>
        <end position="141"/>
    </location>
</feature>
<dbReference type="PROSITE" id="PS51683">
    <property type="entry name" value="SAM_OMT_II"/>
    <property type="match status" value="1"/>
</dbReference>
<keyword evidence="1 6" id="KW-0489">Methyltransferase</keyword>
<evidence type="ECO:0000259" key="4">
    <source>
        <dbReference type="Pfam" id="PF00891"/>
    </source>
</evidence>
<reference evidence="6" key="1">
    <citation type="journal article" date="2020" name="Stud. Mycol.">
        <title>101 Dothideomycetes genomes: a test case for predicting lifestyles and emergence of pathogens.</title>
        <authorList>
            <person name="Haridas S."/>
            <person name="Albert R."/>
            <person name="Binder M."/>
            <person name="Bloem J."/>
            <person name="Labutti K."/>
            <person name="Salamov A."/>
            <person name="Andreopoulos B."/>
            <person name="Baker S."/>
            <person name="Barry K."/>
            <person name="Bills G."/>
            <person name="Bluhm B."/>
            <person name="Cannon C."/>
            <person name="Castanera R."/>
            <person name="Culley D."/>
            <person name="Daum C."/>
            <person name="Ezra D."/>
            <person name="Gonzalez J."/>
            <person name="Henrissat B."/>
            <person name="Kuo A."/>
            <person name="Liang C."/>
            <person name="Lipzen A."/>
            <person name="Lutzoni F."/>
            <person name="Magnuson J."/>
            <person name="Mondo S."/>
            <person name="Nolan M."/>
            <person name="Ohm R."/>
            <person name="Pangilinan J."/>
            <person name="Park H.-J."/>
            <person name="Ramirez L."/>
            <person name="Alfaro M."/>
            <person name="Sun H."/>
            <person name="Tritt A."/>
            <person name="Yoshinaga Y."/>
            <person name="Zwiers L.-H."/>
            <person name="Turgeon B."/>
            <person name="Goodwin S."/>
            <person name="Spatafora J."/>
            <person name="Crous P."/>
            <person name="Grigoriev I."/>
        </authorList>
    </citation>
    <scope>NUCLEOTIDE SEQUENCE</scope>
    <source>
        <strain evidence="6">CBS 122367</strain>
    </source>
</reference>
<evidence type="ECO:0000256" key="1">
    <source>
        <dbReference type="ARBA" id="ARBA00022603"/>
    </source>
</evidence>
<evidence type="ECO:0000256" key="2">
    <source>
        <dbReference type="ARBA" id="ARBA00022679"/>
    </source>
</evidence>
<evidence type="ECO:0000256" key="3">
    <source>
        <dbReference type="ARBA" id="ARBA00022691"/>
    </source>
</evidence>
<dbReference type="Gene3D" id="1.10.10.10">
    <property type="entry name" value="Winged helix-like DNA-binding domain superfamily/Winged helix DNA-binding domain"/>
    <property type="match status" value="1"/>
</dbReference>
<dbReference type="InterPro" id="IPR036390">
    <property type="entry name" value="WH_DNA-bd_sf"/>
</dbReference>
<sequence length="417" mass="46103">MVVTDAVSKSTTNGNTATAIADGNAFKHTTNSDADTVDNLVSRVKALAAQSDPVECTKIQDRLREAQYSLETPYETLLRLSAGHLQIAIARLGADLGIFKILAQSNTSLSTSQLAQRTSAQPELLSRILRYLASISMIKECGKDEFRASAITETLADPGYEAGIYHAFDNTGPIFQALPNFLAENKYAEIPDGSHTVFQKAFNTELSCFGWLPTQPKRFGYLQMLMTVTRQGDWLSVFPAEKEVGSWLAGENDTLFVDVGGSMGHQCVKFRQKHPKIAGRVVLQDLPQVIQRVSSQDGIEAMAHDFFTDQPIKGAKFYYLRQILHDYEDDKCVAILKNLRPALATHSRVLIDDVVIPPTGAHWQEAAMDISMMAALGSKERTREQFEKVFDAAGYKIVGTYPYSWPVENTVLVIVSN</sequence>
<dbReference type="Pfam" id="PF00891">
    <property type="entry name" value="Methyltransf_2"/>
    <property type="match status" value="1"/>
</dbReference>
<dbReference type="GO" id="GO:0008171">
    <property type="term" value="F:O-methyltransferase activity"/>
    <property type="evidence" value="ECO:0007669"/>
    <property type="project" value="InterPro"/>
</dbReference>
<proteinExistence type="predicted"/>
<dbReference type="GO" id="GO:0032259">
    <property type="term" value="P:methylation"/>
    <property type="evidence" value="ECO:0007669"/>
    <property type="project" value="UniProtKB-KW"/>
</dbReference>
<keyword evidence="7" id="KW-1185">Reference proteome</keyword>
<dbReference type="Gene3D" id="3.40.50.150">
    <property type="entry name" value="Vaccinia Virus protein VP39"/>
    <property type="match status" value="1"/>
</dbReference>
<name>A0A6G1J6L7_9PLEO</name>
<accession>A0A6G1J6L7</accession>